<evidence type="ECO:0000313" key="8">
    <source>
        <dbReference type="EMBL" id="TPP60495.1"/>
    </source>
</evidence>
<keyword evidence="9" id="KW-1185">Reference proteome</keyword>
<feature type="compositionally biased region" description="Low complexity" evidence="6">
    <location>
        <begin position="262"/>
        <end position="276"/>
    </location>
</feature>
<feature type="compositionally biased region" description="Polar residues" evidence="6">
    <location>
        <begin position="315"/>
        <end position="356"/>
    </location>
</feature>
<gene>
    <name evidence="8" type="ORF">FGIG_04573</name>
</gene>
<dbReference type="SUPFAM" id="SSF50978">
    <property type="entry name" value="WD40 repeat-like"/>
    <property type="match status" value="1"/>
</dbReference>
<proteinExistence type="inferred from homology"/>
<keyword evidence="5" id="KW-0677">Repeat</keyword>
<organism evidence="8 9">
    <name type="scientific">Fasciola gigantica</name>
    <name type="common">Giant liver fluke</name>
    <dbReference type="NCBI Taxonomy" id="46835"/>
    <lineage>
        <taxon>Eukaryota</taxon>
        <taxon>Metazoa</taxon>
        <taxon>Spiralia</taxon>
        <taxon>Lophotrochozoa</taxon>
        <taxon>Platyhelminthes</taxon>
        <taxon>Trematoda</taxon>
        <taxon>Digenea</taxon>
        <taxon>Plagiorchiida</taxon>
        <taxon>Echinostomata</taxon>
        <taxon>Echinostomatoidea</taxon>
        <taxon>Fasciolidae</taxon>
        <taxon>Fasciola</taxon>
    </lineage>
</organism>
<comment type="subcellular location">
    <subcellularLocation>
        <location evidence="1">Cytoplasm</location>
        <location evidence="1">P-body</location>
    </subcellularLocation>
</comment>
<evidence type="ECO:0000313" key="9">
    <source>
        <dbReference type="Proteomes" id="UP000316759"/>
    </source>
</evidence>
<dbReference type="Gene3D" id="2.130.10.10">
    <property type="entry name" value="YVTN repeat-like/Quinoprotein amine dehydrogenase"/>
    <property type="match status" value="1"/>
</dbReference>
<feature type="compositionally biased region" description="Basic residues" evidence="6">
    <location>
        <begin position="277"/>
        <end position="291"/>
    </location>
</feature>
<dbReference type="STRING" id="46835.A0A504YJ87"/>
<feature type="domain" description="Enhancer of mRNA-decapping protein 4 WD40 repeat region" evidence="7">
    <location>
        <begin position="27"/>
        <end position="143"/>
    </location>
</feature>
<keyword evidence="4" id="KW-0853">WD repeat</keyword>
<accession>A0A504YJ87</accession>
<keyword evidence="3" id="KW-0963">Cytoplasm</keyword>
<dbReference type="InterPro" id="IPR032401">
    <property type="entry name" value="EDC4_WD40"/>
</dbReference>
<evidence type="ECO:0000256" key="1">
    <source>
        <dbReference type="ARBA" id="ARBA00004201"/>
    </source>
</evidence>
<dbReference type="InterPro" id="IPR036322">
    <property type="entry name" value="WD40_repeat_dom_sf"/>
</dbReference>
<dbReference type="PANTHER" id="PTHR15598">
    <property type="entry name" value="ENHANCER OF MRNA-DECAPPING PROTEIN 4"/>
    <property type="match status" value="1"/>
</dbReference>
<evidence type="ECO:0000256" key="6">
    <source>
        <dbReference type="SAM" id="MobiDB-lite"/>
    </source>
</evidence>
<dbReference type="GO" id="GO:0031087">
    <property type="term" value="P:deadenylation-independent decapping of nuclear-transcribed mRNA"/>
    <property type="evidence" value="ECO:0007669"/>
    <property type="project" value="InterPro"/>
</dbReference>
<dbReference type="PANTHER" id="PTHR15598:SF5">
    <property type="entry name" value="ENHANCER OF MRNA-DECAPPING PROTEIN 4"/>
    <property type="match status" value="1"/>
</dbReference>
<feature type="region of interest" description="Disordered" evidence="6">
    <location>
        <begin position="404"/>
        <end position="520"/>
    </location>
</feature>
<feature type="compositionally biased region" description="Polar residues" evidence="6">
    <location>
        <begin position="233"/>
        <end position="261"/>
    </location>
</feature>
<feature type="compositionally biased region" description="Polar residues" evidence="6">
    <location>
        <begin position="507"/>
        <end position="520"/>
    </location>
</feature>
<dbReference type="InterPro" id="IPR001680">
    <property type="entry name" value="WD40_rpt"/>
</dbReference>
<feature type="compositionally biased region" description="Polar residues" evidence="6">
    <location>
        <begin position="404"/>
        <end position="417"/>
    </location>
</feature>
<reference evidence="8 9" key="1">
    <citation type="submission" date="2019-04" db="EMBL/GenBank/DDBJ databases">
        <title>Annotation for the trematode Fasciola gigantica.</title>
        <authorList>
            <person name="Choi Y.-J."/>
        </authorList>
    </citation>
    <scope>NUCLEOTIDE SEQUENCE [LARGE SCALE GENOMIC DNA]</scope>
    <source>
        <strain evidence="8">Uganda_cow_1</strain>
    </source>
</reference>
<feature type="region of interest" description="Disordered" evidence="6">
    <location>
        <begin position="230"/>
        <end position="356"/>
    </location>
</feature>
<dbReference type="Proteomes" id="UP000316759">
    <property type="component" value="Unassembled WGS sequence"/>
</dbReference>
<dbReference type="InterPro" id="IPR015943">
    <property type="entry name" value="WD40/YVTN_repeat-like_dom_sf"/>
</dbReference>
<evidence type="ECO:0000256" key="4">
    <source>
        <dbReference type="ARBA" id="ARBA00022574"/>
    </source>
</evidence>
<dbReference type="SMART" id="SM00320">
    <property type="entry name" value="WD40"/>
    <property type="match status" value="2"/>
</dbReference>
<evidence type="ECO:0000256" key="3">
    <source>
        <dbReference type="ARBA" id="ARBA00022490"/>
    </source>
</evidence>
<protein>
    <recommendedName>
        <fullName evidence="7">Enhancer of mRNA-decapping protein 4 WD40 repeat region domain-containing protein</fullName>
    </recommendedName>
</protein>
<comment type="caution">
    <text evidence="8">The sequence shown here is derived from an EMBL/GenBank/DDBJ whole genome shotgun (WGS) entry which is preliminary data.</text>
</comment>
<feature type="compositionally biased region" description="Acidic residues" evidence="6">
    <location>
        <begin position="456"/>
        <end position="475"/>
    </location>
</feature>
<feature type="compositionally biased region" description="Low complexity" evidence="6">
    <location>
        <begin position="182"/>
        <end position="191"/>
    </location>
</feature>
<comment type="similarity">
    <text evidence="2">Belongs to the WD repeat EDC4 family.</text>
</comment>
<dbReference type="Pfam" id="PF16529">
    <property type="entry name" value="Ge1_WD40"/>
    <property type="match status" value="1"/>
</dbReference>
<feature type="region of interest" description="Disordered" evidence="6">
    <location>
        <begin position="171"/>
        <end position="203"/>
    </location>
</feature>
<dbReference type="AlphaFoldDB" id="A0A504YJ87"/>
<evidence type="ECO:0000256" key="2">
    <source>
        <dbReference type="ARBA" id="ARBA00009639"/>
    </source>
</evidence>
<dbReference type="GO" id="GO:0000932">
    <property type="term" value="C:P-body"/>
    <property type="evidence" value="ECO:0007669"/>
    <property type="project" value="UniProtKB-SubCell"/>
</dbReference>
<dbReference type="EMBL" id="SUNJ01009369">
    <property type="protein sequence ID" value="TPP60495.1"/>
    <property type="molecule type" value="Genomic_DNA"/>
</dbReference>
<dbReference type="InterPro" id="IPR045152">
    <property type="entry name" value="EDC4-like"/>
</dbReference>
<evidence type="ECO:0000256" key="5">
    <source>
        <dbReference type="ARBA" id="ARBA00022737"/>
    </source>
</evidence>
<feature type="compositionally biased region" description="Basic and acidic residues" evidence="6">
    <location>
        <begin position="495"/>
        <end position="506"/>
    </location>
</feature>
<dbReference type="OrthoDB" id="21128at2759"/>
<evidence type="ECO:0000259" key="7">
    <source>
        <dbReference type="Pfam" id="PF16529"/>
    </source>
</evidence>
<sequence length="520" mass="56858">MENSKGVGWTRDQLREVLSTRCKTHLAYAKADDHSDVITVVSISRECSCFATAGMDGKVCLYSLLSSSVDDGMSPIHIFSPHNGAPIYGLIFIDNGETEDSRCTWSYLLTGASFNRELRLWSCREWRCEQTLRFCPANTVAITSDAGVATFMTNAKPSIIMARDPTSSVVVASDITRRRTAPRSSRPTARTPVRRRTSSVGRKLSISSCNHSATMMGDVAVTKLLPDSEETSDQLVSSEVNQDVSHVSSIDTSNSATHPTCSRSATTRRTGASRSRSAPRRKKSTAKRRKSSTSLRHSPSRSRSKSSDSSKRARMTQNKSSPKVSSQTATNTEQSKPEECTNTAAESSTESEKPNCNCTDPQFDNISQNQCCSATYTPGSARAPLSFLIGVRKRLRTVSSVSAPTMTPISAGHSPQNMAHRPSWSEGTSDGLISQPCEPQDVEISSSDNKPIDLSVDPENEVDDIPYHDETDDLLDQGQLLPPGQSEPPLSFDYDEFRSESQHESRSFSTSYSTQEDSIS</sequence>
<name>A0A504YJ87_FASGI</name>